<sequence>MDTNTTAPAFSGTIAFLGLGGMGTPMARRLLAAGHRLTVWNRTPARAQALAAAGATVAATPADAVRDADVVITMLADPTAVREVVTALAPALKPGATLVDVSTIGPDAVRELAGLLPKTVTLVDAPVMGSVDRAAAGTLLLVAGGDTTAVRPILDLLGTVTPCGPVGSGAAVKLVLINAVIGGVAVVAEAMALGDALGLPEEQVRTALTNSPLAGAAARAFADDAHFPIRLAAKDVALAAAATPLPVAAAVHRVLTADPSVGELDLAELVTRVRARQVGVDPV</sequence>
<dbReference type="Pfam" id="PF03446">
    <property type="entry name" value="NAD_binding_2"/>
    <property type="match status" value="1"/>
</dbReference>
<dbReference type="SUPFAM" id="SSF51735">
    <property type="entry name" value="NAD(P)-binding Rossmann-fold domains"/>
    <property type="match status" value="1"/>
</dbReference>
<accession>A0A540W1S5</accession>
<dbReference type="SUPFAM" id="SSF48179">
    <property type="entry name" value="6-phosphogluconate dehydrogenase C-terminal domain-like"/>
    <property type="match status" value="1"/>
</dbReference>
<dbReference type="RefSeq" id="WP_141633603.1">
    <property type="nucleotide sequence ID" value="NZ_VIGB01000003.1"/>
</dbReference>
<dbReference type="GO" id="GO:0050661">
    <property type="term" value="F:NADP binding"/>
    <property type="evidence" value="ECO:0007669"/>
    <property type="project" value="InterPro"/>
</dbReference>
<evidence type="ECO:0000313" key="6">
    <source>
        <dbReference type="Proteomes" id="UP000319103"/>
    </source>
</evidence>
<name>A0A540W1S5_9ACTN</name>
<keyword evidence="2" id="KW-0560">Oxidoreductase</keyword>
<comment type="caution">
    <text evidence="5">The sequence shown here is derived from an EMBL/GenBank/DDBJ whole genome shotgun (WGS) entry which is preliminary data.</text>
</comment>
<feature type="domain" description="6-phosphogluconate dehydrogenase NADP-binding" evidence="4">
    <location>
        <begin position="13"/>
        <end position="161"/>
    </location>
</feature>
<dbReference type="InterPro" id="IPR013328">
    <property type="entry name" value="6PGD_dom2"/>
</dbReference>
<protein>
    <submittedName>
        <fullName evidence="5">NAD(P)-dependent oxidoreductase</fullName>
    </submittedName>
</protein>
<dbReference type="PROSITE" id="PS00895">
    <property type="entry name" value="3_HYDROXYISOBUT_DH"/>
    <property type="match status" value="1"/>
</dbReference>
<organism evidence="5 6">
    <name type="scientific">Kitasatospora acidiphila</name>
    <dbReference type="NCBI Taxonomy" id="2567942"/>
    <lineage>
        <taxon>Bacteria</taxon>
        <taxon>Bacillati</taxon>
        <taxon>Actinomycetota</taxon>
        <taxon>Actinomycetes</taxon>
        <taxon>Kitasatosporales</taxon>
        <taxon>Streptomycetaceae</taxon>
        <taxon>Kitasatospora</taxon>
    </lineage>
</organism>
<proteinExistence type="inferred from homology"/>
<evidence type="ECO:0000313" key="5">
    <source>
        <dbReference type="EMBL" id="TQF02917.1"/>
    </source>
</evidence>
<reference evidence="5 6" key="1">
    <citation type="submission" date="2019-06" db="EMBL/GenBank/DDBJ databases">
        <title>Description of Kitasatospora acidophila sp. nov. isolated from pine grove soil, and reclassification of Streptomyces novaecaesareae to Kitasatospora novaeceasareae comb. nov.</title>
        <authorList>
            <person name="Kim M.J."/>
        </authorList>
    </citation>
    <scope>NUCLEOTIDE SEQUENCE [LARGE SCALE GENOMIC DNA]</scope>
    <source>
        <strain evidence="5 6">MMS16-CNU292</strain>
    </source>
</reference>
<comment type="similarity">
    <text evidence="1">Belongs to the HIBADH-related family.</text>
</comment>
<dbReference type="Proteomes" id="UP000319103">
    <property type="component" value="Unassembled WGS sequence"/>
</dbReference>
<dbReference type="Gene3D" id="1.10.1040.10">
    <property type="entry name" value="N-(1-d-carboxylethyl)-l-norvaline Dehydrogenase, domain 2"/>
    <property type="match status" value="1"/>
</dbReference>
<evidence type="ECO:0000256" key="3">
    <source>
        <dbReference type="PIRSR" id="PIRSR000103-1"/>
    </source>
</evidence>
<gene>
    <name evidence="5" type="ORF">E6W39_12455</name>
</gene>
<dbReference type="PANTHER" id="PTHR43580">
    <property type="entry name" value="OXIDOREDUCTASE GLYR1-RELATED"/>
    <property type="match status" value="1"/>
</dbReference>
<dbReference type="GO" id="GO:0016491">
    <property type="term" value="F:oxidoreductase activity"/>
    <property type="evidence" value="ECO:0007669"/>
    <property type="project" value="UniProtKB-KW"/>
</dbReference>
<dbReference type="InterPro" id="IPR008927">
    <property type="entry name" value="6-PGluconate_DH-like_C_sf"/>
</dbReference>
<dbReference type="InterPro" id="IPR006115">
    <property type="entry name" value="6PGDH_NADP-bd"/>
</dbReference>
<dbReference type="InterPro" id="IPR015815">
    <property type="entry name" value="HIBADH-related"/>
</dbReference>
<dbReference type="InterPro" id="IPR002204">
    <property type="entry name" value="3-OH-isobutyrate_DH-rel_CS"/>
</dbReference>
<dbReference type="GO" id="GO:0016054">
    <property type="term" value="P:organic acid catabolic process"/>
    <property type="evidence" value="ECO:0007669"/>
    <property type="project" value="UniProtKB-ARBA"/>
</dbReference>
<evidence type="ECO:0000256" key="1">
    <source>
        <dbReference type="ARBA" id="ARBA00009080"/>
    </source>
</evidence>
<dbReference type="OrthoDB" id="3185659at2"/>
<dbReference type="InterPro" id="IPR036291">
    <property type="entry name" value="NAD(P)-bd_dom_sf"/>
</dbReference>
<evidence type="ECO:0000256" key="2">
    <source>
        <dbReference type="ARBA" id="ARBA00023002"/>
    </source>
</evidence>
<dbReference type="Gene3D" id="3.40.50.720">
    <property type="entry name" value="NAD(P)-binding Rossmann-like Domain"/>
    <property type="match status" value="1"/>
</dbReference>
<dbReference type="EMBL" id="VIGB01000003">
    <property type="protein sequence ID" value="TQF02917.1"/>
    <property type="molecule type" value="Genomic_DNA"/>
</dbReference>
<dbReference type="PANTHER" id="PTHR43580:SF2">
    <property type="entry name" value="CYTOKINE-LIKE NUCLEAR FACTOR N-PAC"/>
    <property type="match status" value="1"/>
</dbReference>
<dbReference type="PIRSF" id="PIRSF000103">
    <property type="entry name" value="HIBADH"/>
    <property type="match status" value="1"/>
</dbReference>
<feature type="active site" evidence="3">
    <location>
        <position position="173"/>
    </location>
</feature>
<dbReference type="AlphaFoldDB" id="A0A540W1S5"/>
<keyword evidence="6" id="KW-1185">Reference proteome</keyword>
<evidence type="ECO:0000259" key="4">
    <source>
        <dbReference type="Pfam" id="PF03446"/>
    </source>
</evidence>
<dbReference type="InterPro" id="IPR051265">
    <property type="entry name" value="HIBADH-related_NP60_sf"/>
</dbReference>